<proteinExistence type="predicted"/>
<evidence type="ECO:0000256" key="1">
    <source>
        <dbReference type="SAM" id="MobiDB-lite"/>
    </source>
</evidence>
<feature type="region of interest" description="Disordered" evidence="1">
    <location>
        <begin position="28"/>
        <end position="60"/>
    </location>
</feature>
<dbReference type="AlphaFoldDB" id="A0A450YX78"/>
<evidence type="ECO:0000313" key="2">
    <source>
        <dbReference type="EMBL" id="VFK46144.1"/>
    </source>
</evidence>
<dbReference type="EMBL" id="CAADFS010000028">
    <property type="protein sequence ID" value="VFK46144.1"/>
    <property type="molecule type" value="Genomic_DNA"/>
</dbReference>
<accession>A0A450YX78</accession>
<gene>
    <name evidence="2" type="ORF">BECKTC1821D_GA0114238_102823</name>
</gene>
<sequence length="91" mass="9939">MLLDSNIIIYLASSTHWNRVTIPRGDLSRQAGSHGFRRQQGRGAGVSQTDRPRSPKAGRFPGVQVMRLLLDTSAFLRFIAGSDGLGEVSND</sequence>
<protein>
    <submittedName>
        <fullName evidence="2">Uncharacterized protein</fullName>
    </submittedName>
</protein>
<organism evidence="2">
    <name type="scientific">Candidatus Kentrum sp. TC</name>
    <dbReference type="NCBI Taxonomy" id="2126339"/>
    <lineage>
        <taxon>Bacteria</taxon>
        <taxon>Pseudomonadati</taxon>
        <taxon>Pseudomonadota</taxon>
        <taxon>Gammaproteobacteria</taxon>
        <taxon>Candidatus Kentrum</taxon>
    </lineage>
</organism>
<reference evidence="2" key="1">
    <citation type="submission" date="2019-02" db="EMBL/GenBank/DDBJ databases">
        <authorList>
            <person name="Gruber-Vodicka R. H."/>
            <person name="Seah K. B. B."/>
        </authorList>
    </citation>
    <scope>NUCLEOTIDE SEQUENCE</scope>
    <source>
        <strain evidence="2">BECK_BZ123</strain>
    </source>
</reference>
<name>A0A450YX78_9GAMM</name>